<dbReference type="InterPro" id="IPR006703">
    <property type="entry name" value="G_AIG1"/>
</dbReference>
<dbReference type="FunCoup" id="A0A673BFN6">
    <property type="interactions" value="5"/>
</dbReference>
<dbReference type="InParanoid" id="A0A673BFN6"/>
<feature type="coiled-coil region" evidence="3">
    <location>
        <begin position="410"/>
        <end position="447"/>
    </location>
</feature>
<comment type="similarity">
    <text evidence="1">Belongs to the TRAFAC class TrmE-Era-EngA-EngB-Septin-like GTPase superfamily. AIG1/Toc34/Toc159-like paraseptin GTPase family. IAN subfamily.</text>
</comment>
<keyword evidence="7" id="KW-1185">Reference proteome</keyword>
<dbReference type="AlphaFoldDB" id="A0A673BFN6"/>
<evidence type="ECO:0000256" key="4">
    <source>
        <dbReference type="SAM" id="MobiDB-lite"/>
    </source>
</evidence>
<dbReference type="InterPro" id="IPR003593">
    <property type="entry name" value="AAA+_ATPase"/>
</dbReference>
<dbReference type="SMART" id="SM00382">
    <property type="entry name" value="AAA"/>
    <property type="match status" value="1"/>
</dbReference>
<evidence type="ECO:0000256" key="2">
    <source>
        <dbReference type="ARBA" id="ARBA00022741"/>
    </source>
</evidence>
<sequence length="521" mass="60269">FPRFSDGPPARYRLTPWNKDEGSDVFNFRKFTFGKKDPNKPNKTILLVGATGSGKSTLINVMLNFVMGVQFEDKKWFEIVDDSANVSQADSQTSKVTVYEIFGFEGRTAPFSLTIIDTPGYGDTRGIEYDDMLNQSLLDLFRSDEGVQQLDAVGLVLKASVNRLDDRLVYIFDSVTSLFGKDIKKNIVALVTFSDGMPPVDALKALKTAKIKQAKDEKKQRIYFLFNNRQTTPMEKKTERLLQTAWETSMDGLEGLKDFLQKSERPKLRTTLEVLTERIRLGACIQNLKERIDFIELKQNMIKTTREALRKHEQEMKTNEKFTVEVEEVYKEKEKIKRWWDSKAICCKTCEENCHYPGCTLALNPAMCKVMKKGKCTSCSGKCPVEDHVKEKWKYVTKTRKVQDTDKGKKEKYDKNKAETEKKMSLLKDLEKKMEELTSTKDKWLVEAYHHVLQLQKIALNVDSLSTYVHLDFLIQRMEEKGDTEKVQKLEEMKSRPDTRTKEAAWYVRNRTKSTDKPSKF</sequence>
<reference evidence="6" key="2">
    <citation type="submission" date="2025-09" db="UniProtKB">
        <authorList>
            <consortium name="Ensembl"/>
        </authorList>
    </citation>
    <scope>IDENTIFICATION</scope>
</reference>
<dbReference type="SUPFAM" id="SSF52540">
    <property type="entry name" value="P-loop containing nucleoside triphosphate hydrolases"/>
    <property type="match status" value="1"/>
</dbReference>
<evidence type="ECO:0000313" key="6">
    <source>
        <dbReference type="Ensembl" id="ENSSORP00005039158.1"/>
    </source>
</evidence>
<evidence type="ECO:0000256" key="3">
    <source>
        <dbReference type="SAM" id="Coils"/>
    </source>
</evidence>
<dbReference type="Ensembl" id="ENSSORT00005040164.1">
    <property type="protein sequence ID" value="ENSSORP00005039158.1"/>
    <property type="gene ID" value="ENSSORG00005018302.1"/>
</dbReference>
<name>A0A673BFN6_9TELE</name>
<dbReference type="Gene3D" id="3.40.50.300">
    <property type="entry name" value="P-loop containing nucleotide triphosphate hydrolases"/>
    <property type="match status" value="1"/>
</dbReference>
<organism evidence="6 7">
    <name type="scientific">Sphaeramia orbicularis</name>
    <name type="common">orbiculate cardinalfish</name>
    <dbReference type="NCBI Taxonomy" id="375764"/>
    <lineage>
        <taxon>Eukaryota</taxon>
        <taxon>Metazoa</taxon>
        <taxon>Chordata</taxon>
        <taxon>Craniata</taxon>
        <taxon>Vertebrata</taxon>
        <taxon>Euteleostomi</taxon>
        <taxon>Actinopterygii</taxon>
        <taxon>Neopterygii</taxon>
        <taxon>Teleostei</taxon>
        <taxon>Neoteleostei</taxon>
        <taxon>Acanthomorphata</taxon>
        <taxon>Gobiaria</taxon>
        <taxon>Kurtiformes</taxon>
        <taxon>Apogonoidei</taxon>
        <taxon>Apogonidae</taxon>
        <taxon>Apogoninae</taxon>
        <taxon>Sphaeramia</taxon>
    </lineage>
</organism>
<reference evidence="6" key="1">
    <citation type="submission" date="2025-08" db="UniProtKB">
        <authorList>
            <consortium name="Ensembl"/>
        </authorList>
    </citation>
    <scope>IDENTIFICATION</scope>
</reference>
<keyword evidence="2" id="KW-0547">Nucleotide-binding</keyword>
<protein>
    <recommendedName>
        <fullName evidence="5">AAA+ ATPase domain-containing protein</fullName>
    </recommendedName>
</protein>
<keyword evidence="3" id="KW-0175">Coiled coil</keyword>
<dbReference type="Proteomes" id="UP000472271">
    <property type="component" value="Unassembled WGS sequence"/>
</dbReference>
<dbReference type="PANTHER" id="PTHR32046:SF11">
    <property type="entry name" value="IMMUNE-ASSOCIATED NUCLEOTIDE-BINDING PROTEIN 10-LIKE"/>
    <property type="match status" value="1"/>
</dbReference>
<dbReference type="Pfam" id="PF04548">
    <property type="entry name" value="AIG1"/>
    <property type="match status" value="1"/>
</dbReference>
<feature type="compositionally biased region" description="Basic and acidic residues" evidence="4">
    <location>
        <begin position="483"/>
        <end position="503"/>
    </location>
</feature>
<feature type="region of interest" description="Disordered" evidence="4">
    <location>
        <begin position="483"/>
        <end position="521"/>
    </location>
</feature>
<evidence type="ECO:0000313" key="7">
    <source>
        <dbReference type="Proteomes" id="UP000472271"/>
    </source>
</evidence>
<evidence type="ECO:0000256" key="1">
    <source>
        <dbReference type="ARBA" id="ARBA00008535"/>
    </source>
</evidence>
<dbReference type="PANTHER" id="PTHR32046">
    <property type="entry name" value="G DOMAIN-CONTAINING PROTEIN"/>
    <property type="match status" value="1"/>
</dbReference>
<feature type="domain" description="AAA+ ATPase" evidence="5">
    <location>
        <begin position="41"/>
        <end position="210"/>
    </location>
</feature>
<proteinExistence type="inferred from homology"/>
<evidence type="ECO:0000259" key="5">
    <source>
        <dbReference type="SMART" id="SM00382"/>
    </source>
</evidence>
<dbReference type="GO" id="GO:0005525">
    <property type="term" value="F:GTP binding"/>
    <property type="evidence" value="ECO:0007669"/>
    <property type="project" value="InterPro"/>
</dbReference>
<dbReference type="InterPro" id="IPR027417">
    <property type="entry name" value="P-loop_NTPase"/>
</dbReference>
<accession>A0A673BFN6</accession>